<feature type="domain" description="ATP-dependent DNA ligase family profile" evidence="3">
    <location>
        <begin position="362"/>
        <end position="440"/>
    </location>
</feature>
<keyword evidence="5" id="KW-1185">Reference proteome</keyword>
<name>A0AAW0V5E0_SCYPA</name>
<dbReference type="GO" id="GO:0003910">
    <property type="term" value="F:DNA ligase (ATP) activity"/>
    <property type="evidence" value="ECO:0007669"/>
    <property type="project" value="InterPro"/>
</dbReference>
<dbReference type="GO" id="GO:0005524">
    <property type="term" value="F:ATP binding"/>
    <property type="evidence" value="ECO:0007669"/>
    <property type="project" value="InterPro"/>
</dbReference>
<dbReference type="GO" id="GO:0006273">
    <property type="term" value="P:lagging strand elongation"/>
    <property type="evidence" value="ECO:0007669"/>
    <property type="project" value="TreeGrafter"/>
</dbReference>
<organism evidence="4 5">
    <name type="scientific">Scylla paramamosain</name>
    <name type="common">Mud crab</name>
    <dbReference type="NCBI Taxonomy" id="85552"/>
    <lineage>
        <taxon>Eukaryota</taxon>
        <taxon>Metazoa</taxon>
        <taxon>Ecdysozoa</taxon>
        <taxon>Arthropoda</taxon>
        <taxon>Crustacea</taxon>
        <taxon>Multicrustacea</taxon>
        <taxon>Malacostraca</taxon>
        <taxon>Eumalacostraca</taxon>
        <taxon>Eucarida</taxon>
        <taxon>Decapoda</taxon>
        <taxon>Pleocyemata</taxon>
        <taxon>Brachyura</taxon>
        <taxon>Eubrachyura</taxon>
        <taxon>Portunoidea</taxon>
        <taxon>Portunidae</taxon>
        <taxon>Portuninae</taxon>
        <taxon>Scylla</taxon>
    </lineage>
</organism>
<comment type="similarity">
    <text evidence="1">Belongs to the ATP-dependent DNA ligase family.</text>
</comment>
<dbReference type="AlphaFoldDB" id="A0AAW0V5E0"/>
<dbReference type="InterPro" id="IPR012310">
    <property type="entry name" value="DNA_ligase_ATP-dep_cent"/>
</dbReference>
<dbReference type="PANTHER" id="PTHR45674:SF9">
    <property type="entry name" value="DNA LIGASE 3"/>
    <property type="match status" value="1"/>
</dbReference>
<gene>
    <name evidence="4" type="ORF">O3P69_002242</name>
</gene>
<dbReference type="PROSITE" id="PS00697">
    <property type="entry name" value="DNA_LIGASE_A1"/>
    <property type="match status" value="1"/>
</dbReference>
<dbReference type="EMBL" id="JARAKH010000001">
    <property type="protein sequence ID" value="KAK8407549.1"/>
    <property type="molecule type" value="Genomic_DNA"/>
</dbReference>
<comment type="caution">
    <text evidence="4">The sequence shown here is derived from an EMBL/GenBank/DDBJ whole genome shotgun (WGS) entry which is preliminary data.</text>
</comment>
<protein>
    <recommendedName>
        <fullName evidence="3">ATP-dependent DNA ligase family profile domain-containing protein</fullName>
    </recommendedName>
</protein>
<dbReference type="InterPro" id="IPR050191">
    <property type="entry name" value="ATP-dep_DNA_ligase"/>
</dbReference>
<dbReference type="GO" id="GO:0006281">
    <property type="term" value="P:DNA repair"/>
    <property type="evidence" value="ECO:0007669"/>
    <property type="project" value="InterPro"/>
</dbReference>
<dbReference type="Pfam" id="PF01068">
    <property type="entry name" value="DNA_ligase_A_M"/>
    <property type="match status" value="1"/>
</dbReference>
<evidence type="ECO:0000256" key="1">
    <source>
        <dbReference type="ARBA" id="ARBA00007572"/>
    </source>
</evidence>
<dbReference type="Proteomes" id="UP001487740">
    <property type="component" value="Unassembled WGS sequence"/>
</dbReference>
<dbReference type="PANTHER" id="PTHR45674">
    <property type="entry name" value="DNA LIGASE 1/3 FAMILY MEMBER"/>
    <property type="match status" value="1"/>
</dbReference>
<keyword evidence="2" id="KW-0436">Ligase</keyword>
<feature type="non-terminal residue" evidence="4">
    <location>
        <position position="1"/>
    </location>
</feature>
<sequence length="447" mass="50682">TLSSPEEWLEQCRRETMVACRQVLMDKASVVSYGKTVEGGPESQQEQIDNAKFFQRMFDNILSLPHELRIPPVLAPSHRMRRNKQAHRRGKVVFDYKHEMNHVPVLCKKSSNMAMDYPSVSKLLALNTDALRSVFKSIENFISRFSGVSADKYGRYFNFAHEVMFCPGPVLLELSIAYADFKKLARSIFINTKTKTVLVFLGGVEPYRQVDMFSAAASAFPGLAKRVGMAECIAFYPDLMCAEYDFIGLGLKELLQDSRCGVMDIKINCIKGLDRDGNDNKENVFRYRKDLINRMPFVVVEICNIAQRLINNGLAITKATANYFAVDIKDNTRPVAYPIRALSLIQRYIPGSGPAQLASPVSNQIKYNGERVQVHKKGNRFIFFTRAIKSVAEHKVEDMKEYVVDTFPEAETINAEMLMICKKTGKPLPFGAMGKNKRRRLCQQLPV</sequence>
<evidence type="ECO:0000313" key="4">
    <source>
        <dbReference type="EMBL" id="KAK8407549.1"/>
    </source>
</evidence>
<reference evidence="4 5" key="1">
    <citation type="submission" date="2023-03" db="EMBL/GenBank/DDBJ databases">
        <title>High-quality genome of Scylla paramamosain provides insights in environmental adaptation.</title>
        <authorList>
            <person name="Zhang L."/>
        </authorList>
    </citation>
    <scope>NUCLEOTIDE SEQUENCE [LARGE SCALE GENOMIC DNA]</scope>
    <source>
        <strain evidence="4">LZ_2023a</strain>
        <tissue evidence="4">Muscle</tissue>
    </source>
</reference>
<evidence type="ECO:0000313" key="5">
    <source>
        <dbReference type="Proteomes" id="UP001487740"/>
    </source>
</evidence>
<dbReference type="Gene3D" id="3.30.470.30">
    <property type="entry name" value="DNA ligase/mRNA capping enzyme"/>
    <property type="match status" value="1"/>
</dbReference>
<dbReference type="InterPro" id="IPR016059">
    <property type="entry name" value="DNA_ligase_ATP-dep_CS"/>
</dbReference>
<dbReference type="GO" id="GO:0005634">
    <property type="term" value="C:nucleus"/>
    <property type="evidence" value="ECO:0007669"/>
    <property type="project" value="TreeGrafter"/>
</dbReference>
<evidence type="ECO:0000259" key="3">
    <source>
        <dbReference type="Pfam" id="PF01068"/>
    </source>
</evidence>
<dbReference type="SUPFAM" id="SSF56091">
    <property type="entry name" value="DNA ligase/mRNA capping enzyme, catalytic domain"/>
    <property type="match status" value="1"/>
</dbReference>
<accession>A0AAW0V5E0</accession>
<evidence type="ECO:0000256" key="2">
    <source>
        <dbReference type="ARBA" id="ARBA00022598"/>
    </source>
</evidence>
<dbReference type="GO" id="GO:0006310">
    <property type="term" value="P:DNA recombination"/>
    <property type="evidence" value="ECO:0007669"/>
    <property type="project" value="InterPro"/>
</dbReference>
<proteinExistence type="inferred from homology"/>